<evidence type="ECO:0000313" key="3">
    <source>
        <dbReference type="Proteomes" id="UP001431209"/>
    </source>
</evidence>
<feature type="domain" description="Protein kinase" evidence="1">
    <location>
        <begin position="1"/>
        <end position="161"/>
    </location>
</feature>
<gene>
    <name evidence="2" type="ORF">AKO1_006446</name>
</gene>
<organism evidence="2 3">
    <name type="scientific">Acrasis kona</name>
    <dbReference type="NCBI Taxonomy" id="1008807"/>
    <lineage>
        <taxon>Eukaryota</taxon>
        <taxon>Discoba</taxon>
        <taxon>Heterolobosea</taxon>
        <taxon>Tetramitia</taxon>
        <taxon>Eutetramitia</taxon>
        <taxon>Acrasidae</taxon>
        <taxon>Acrasis</taxon>
    </lineage>
</organism>
<dbReference type="Gene3D" id="1.10.510.10">
    <property type="entry name" value="Transferase(Phosphotransferase) domain 1"/>
    <property type="match status" value="1"/>
</dbReference>
<keyword evidence="3" id="KW-1185">Reference proteome</keyword>
<dbReference type="PROSITE" id="PS50011">
    <property type="entry name" value="PROTEIN_KINASE_DOM"/>
    <property type="match status" value="1"/>
</dbReference>
<feature type="non-terminal residue" evidence="2">
    <location>
        <position position="161"/>
    </location>
</feature>
<reference evidence="2 3" key="1">
    <citation type="submission" date="2024-03" db="EMBL/GenBank/DDBJ databases">
        <title>The Acrasis kona genome and developmental transcriptomes reveal deep origins of eukaryotic multicellular pathways.</title>
        <authorList>
            <person name="Sheikh S."/>
            <person name="Fu C.-J."/>
            <person name="Brown M.W."/>
            <person name="Baldauf S.L."/>
        </authorList>
    </citation>
    <scope>NUCLEOTIDE SEQUENCE [LARGE SCALE GENOMIC DNA]</scope>
    <source>
        <strain evidence="2 3">ATCC MYA-3509</strain>
    </source>
</reference>
<dbReference type="EMBL" id="JAOPGA020001661">
    <property type="protein sequence ID" value="KAL0490282.1"/>
    <property type="molecule type" value="Genomic_DNA"/>
</dbReference>
<proteinExistence type="predicted"/>
<dbReference type="AlphaFoldDB" id="A0AAW2ZNN2"/>
<accession>A0AAW2ZNN2</accession>
<dbReference type="InterPro" id="IPR011009">
    <property type="entry name" value="Kinase-like_dom_sf"/>
</dbReference>
<dbReference type="InterPro" id="IPR000719">
    <property type="entry name" value="Prot_kinase_dom"/>
</dbReference>
<protein>
    <recommendedName>
        <fullName evidence="1">Protein kinase domain-containing protein</fullName>
    </recommendedName>
</protein>
<evidence type="ECO:0000259" key="1">
    <source>
        <dbReference type="PROSITE" id="PS50011"/>
    </source>
</evidence>
<dbReference type="GO" id="GO:0004672">
    <property type="term" value="F:protein kinase activity"/>
    <property type="evidence" value="ECO:0007669"/>
    <property type="project" value="InterPro"/>
</dbReference>
<comment type="caution">
    <text evidence="2">The sequence shown here is derived from an EMBL/GenBank/DDBJ whole genome shotgun (WGS) entry which is preliminary data.</text>
</comment>
<dbReference type="Proteomes" id="UP001431209">
    <property type="component" value="Unassembled WGS sequence"/>
</dbReference>
<evidence type="ECO:0000313" key="2">
    <source>
        <dbReference type="EMBL" id="KAL0490282.1"/>
    </source>
</evidence>
<name>A0AAW2ZNN2_9EUKA</name>
<dbReference type="GO" id="GO:0005524">
    <property type="term" value="F:ATP binding"/>
    <property type="evidence" value="ECO:0007669"/>
    <property type="project" value="InterPro"/>
</dbReference>
<sequence length="161" mass="18234">MTKDGNVVICDLGISKLQEVATTQRNTYKIEFAGYNNPNFQGRYAYMAPELKDNGQLQSYTIQTDLYSLGLVIASIIIGKAPSYSKEPLGHFAPGDIILLKNHIPQYVAYFWCVQTESSERPTCVDDILNVLNQTFKTIEHALNFIESIKQTRLYDSNLKM</sequence>
<dbReference type="Pfam" id="PF00069">
    <property type="entry name" value="Pkinase"/>
    <property type="match status" value="1"/>
</dbReference>
<dbReference type="SUPFAM" id="SSF56112">
    <property type="entry name" value="Protein kinase-like (PK-like)"/>
    <property type="match status" value="1"/>
</dbReference>